<dbReference type="GO" id="GO:1903778">
    <property type="term" value="P:protein localization to vacuolar membrane"/>
    <property type="evidence" value="ECO:0007669"/>
    <property type="project" value="TreeGrafter"/>
</dbReference>
<feature type="compositionally biased region" description="Basic and acidic residues" evidence="1">
    <location>
        <begin position="150"/>
        <end position="160"/>
    </location>
</feature>
<gene>
    <name evidence="3" type="ORF">BZG36_02313</name>
</gene>
<keyword evidence="2" id="KW-0472">Membrane</keyword>
<feature type="region of interest" description="Disordered" evidence="1">
    <location>
        <begin position="263"/>
        <end position="331"/>
    </location>
</feature>
<evidence type="ECO:0000313" key="4">
    <source>
        <dbReference type="Proteomes" id="UP000242875"/>
    </source>
</evidence>
<feature type="region of interest" description="Disordered" evidence="1">
    <location>
        <begin position="96"/>
        <end position="120"/>
    </location>
</feature>
<dbReference type="AlphaFoldDB" id="A0A261Y436"/>
<dbReference type="EMBL" id="MVBO01000019">
    <property type="protein sequence ID" value="OZJ05234.1"/>
    <property type="molecule type" value="Genomic_DNA"/>
</dbReference>
<dbReference type="GO" id="GO:0000011">
    <property type="term" value="P:vacuole inheritance"/>
    <property type="evidence" value="ECO:0007669"/>
    <property type="project" value="TreeGrafter"/>
</dbReference>
<keyword evidence="2" id="KW-0812">Transmembrane</keyword>
<dbReference type="OrthoDB" id="1204at2759"/>
<dbReference type="PANTHER" id="PTHR28258">
    <property type="entry name" value="VACUOLAR SEGREGATION PROTEIN 7"/>
    <property type="match status" value="1"/>
</dbReference>
<feature type="compositionally biased region" description="Low complexity" evidence="1">
    <location>
        <begin position="189"/>
        <end position="203"/>
    </location>
</feature>
<evidence type="ECO:0000313" key="3">
    <source>
        <dbReference type="EMBL" id="OZJ05234.1"/>
    </source>
</evidence>
<dbReference type="PANTHER" id="PTHR28258:SF1">
    <property type="entry name" value="VACUOLAR SEGREGATION PROTEIN 7"/>
    <property type="match status" value="1"/>
</dbReference>
<organism evidence="3 4">
    <name type="scientific">Bifiguratus adelaidae</name>
    <dbReference type="NCBI Taxonomy" id="1938954"/>
    <lineage>
        <taxon>Eukaryota</taxon>
        <taxon>Fungi</taxon>
        <taxon>Fungi incertae sedis</taxon>
        <taxon>Mucoromycota</taxon>
        <taxon>Mucoromycotina</taxon>
        <taxon>Endogonomycetes</taxon>
        <taxon>Endogonales</taxon>
        <taxon>Endogonales incertae sedis</taxon>
        <taxon>Bifiguratus</taxon>
    </lineage>
</organism>
<evidence type="ECO:0000256" key="2">
    <source>
        <dbReference type="SAM" id="Phobius"/>
    </source>
</evidence>
<evidence type="ECO:0000256" key="1">
    <source>
        <dbReference type="SAM" id="MobiDB-lite"/>
    </source>
</evidence>
<feature type="region of interest" description="Disordered" evidence="1">
    <location>
        <begin position="41"/>
        <end position="78"/>
    </location>
</feature>
<keyword evidence="4" id="KW-1185">Reference proteome</keyword>
<feature type="compositionally biased region" description="Polar residues" evidence="1">
    <location>
        <begin position="212"/>
        <end position="222"/>
    </location>
</feature>
<protein>
    <submittedName>
        <fullName evidence="3">Uncharacterized protein</fullName>
    </submittedName>
</protein>
<feature type="region of interest" description="Disordered" evidence="1">
    <location>
        <begin position="141"/>
        <end position="250"/>
    </location>
</feature>
<name>A0A261Y436_9FUNG</name>
<feature type="compositionally biased region" description="Polar residues" evidence="1">
    <location>
        <begin position="293"/>
        <end position="302"/>
    </location>
</feature>
<feature type="compositionally biased region" description="Polar residues" evidence="1">
    <location>
        <begin position="320"/>
        <end position="331"/>
    </location>
</feature>
<dbReference type="Proteomes" id="UP000242875">
    <property type="component" value="Unassembled WGS sequence"/>
</dbReference>
<dbReference type="GO" id="GO:0010513">
    <property type="term" value="P:positive regulation of phosphatidylinositol biosynthetic process"/>
    <property type="evidence" value="ECO:0007669"/>
    <property type="project" value="TreeGrafter"/>
</dbReference>
<dbReference type="GO" id="GO:0000329">
    <property type="term" value="C:fungal-type vacuole membrane"/>
    <property type="evidence" value="ECO:0007669"/>
    <property type="project" value="TreeGrafter"/>
</dbReference>
<keyword evidence="2" id="KW-1133">Transmembrane helix</keyword>
<feature type="transmembrane region" description="Helical" evidence="2">
    <location>
        <begin position="428"/>
        <end position="450"/>
    </location>
</feature>
<dbReference type="GO" id="GO:0070772">
    <property type="term" value="C:PAS complex"/>
    <property type="evidence" value="ECO:0007669"/>
    <property type="project" value="TreeGrafter"/>
</dbReference>
<reference evidence="3 4" key="1">
    <citation type="journal article" date="2017" name="Mycologia">
        <title>Bifiguratus adelaidae, gen. et sp. nov., a new member of Mucoromycotina in endophytic and soil-dwelling habitats.</title>
        <authorList>
            <person name="Torres-Cruz T.J."/>
            <person name="Billingsley Tobias T.L."/>
            <person name="Almatruk M."/>
            <person name="Hesse C."/>
            <person name="Kuske C.R."/>
            <person name="Desiro A."/>
            <person name="Benucci G.M."/>
            <person name="Bonito G."/>
            <person name="Stajich J.E."/>
            <person name="Dunlap C."/>
            <person name="Arnold A.E."/>
            <person name="Porras-Alfaro A."/>
        </authorList>
    </citation>
    <scope>NUCLEOTIDE SEQUENCE [LARGE SCALE GENOMIC DNA]</scope>
    <source>
        <strain evidence="3 4">AZ0501</strain>
    </source>
</reference>
<comment type="caution">
    <text evidence="3">The sequence shown here is derived from an EMBL/GenBank/DDBJ whole genome shotgun (WGS) entry which is preliminary data.</text>
</comment>
<proteinExistence type="predicted"/>
<sequence length="686" mass="76309">MDATPSDTVATGVKGLNTDAEQLATERVKDDKCKDAQLTAAKTASGLEEVKNGRRQRTSTGGSVKQPPKRDNSDRQLTVEAAPVFDVSVFKDERRTAQPADIRSIKSASDSTKLKKKKRPAVINVSATPAEIFAANLTSAVLDADDSEDRESFVYRDSHPRSPLPPSVEVKQEIETDDDVELTDKSVHQLSVSQNTQQRQQGRSQKKSKLSPRNTIHQNPKLPTNRVDRDAESGMAGSNSPRKFAFLETDPYRTSQQSIYRSAGRGALPDLPRSTRSAASSPGAYAYHGSIKNGYNANSVNSHPRRQPGSHPSLFHLYPQSYNAPNSQQSTEYSTTQHYFPQQEQYINSRSDFPHHEENQHPMKFAPTIHASERMSESDRERMHLYAKGLDGGGGVRMSGYPAWYGASSGEGWGIDRVEVRSQRKSHIFLIVVLCFMLSVCIGLILAPFFPHTIPPLGSLSIAEVSNVLATQKELLFDVQVRARNRGWWGVVVHDTELGIFVVPAINKDDLGEEAAESQISAVAKYREIRQQRRQGTVTSHTQSTPAVEFLGTVYHFDEPLTFPSAPFSKGGRLTAATSQVRLKEPGYTEDGDKEGNEKWQVILSMYYHRELTSGKFRARIMRHPYNLTIRGFFKYRAFSFAFRSNPVRVCHVARIDPEKGTIVQLPPGSVGADKCMWEASSNQLA</sequence>
<dbReference type="InterPro" id="IPR024260">
    <property type="entry name" value="Vac7"/>
</dbReference>
<accession>A0A261Y436</accession>
<dbReference type="Pfam" id="PF12751">
    <property type="entry name" value="Vac7"/>
    <property type="match status" value="1"/>
</dbReference>